<keyword evidence="4" id="KW-1185">Reference proteome</keyword>
<accession>A0A919AM44</accession>
<evidence type="ECO:0000313" key="4">
    <source>
        <dbReference type="Proteomes" id="UP000641386"/>
    </source>
</evidence>
<feature type="compositionally biased region" description="Gly residues" evidence="1">
    <location>
        <begin position="68"/>
        <end position="80"/>
    </location>
</feature>
<dbReference type="Proteomes" id="UP000641386">
    <property type="component" value="Unassembled WGS sequence"/>
</dbReference>
<dbReference type="InterPro" id="IPR008979">
    <property type="entry name" value="Galactose-bd-like_sf"/>
</dbReference>
<evidence type="ECO:0000313" key="3">
    <source>
        <dbReference type="EMBL" id="GHF16123.1"/>
    </source>
</evidence>
<comment type="caution">
    <text evidence="3">The sequence shown here is derived from an EMBL/GenBank/DDBJ whole genome shotgun (WGS) entry which is preliminary data.</text>
</comment>
<dbReference type="NCBIfam" id="NF047619">
    <property type="entry name" value="NADase_discoid"/>
    <property type="match status" value="1"/>
</dbReference>
<dbReference type="InterPro" id="IPR053364">
    <property type="entry name" value="Fork-head_TF_regulator"/>
</dbReference>
<dbReference type="AlphaFoldDB" id="A0A919AM44"/>
<dbReference type="InterPro" id="IPR057561">
    <property type="entry name" value="NADase_transloc"/>
</dbReference>
<proteinExistence type="predicted"/>
<evidence type="ECO:0000256" key="1">
    <source>
        <dbReference type="SAM" id="MobiDB-lite"/>
    </source>
</evidence>
<dbReference type="RefSeq" id="WP_189908030.1">
    <property type="nucleotide sequence ID" value="NZ_BNBC01000073.1"/>
</dbReference>
<feature type="transmembrane region" description="Helical" evidence="2">
    <location>
        <begin position="275"/>
        <end position="295"/>
    </location>
</feature>
<feature type="compositionally biased region" description="Low complexity" evidence="1">
    <location>
        <begin position="88"/>
        <end position="105"/>
    </location>
</feature>
<feature type="compositionally biased region" description="Low complexity" evidence="1">
    <location>
        <begin position="53"/>
        <end position="67"/>
    </location>
</feature>
<keyword evidence="2" id="KW-0472">Membrane</keyword>
<name>A0A919AM44_9ACTN</name>
<dbReference type="SUPFAM" id="SSF49785">
    <property type="entry name" value="Galactose-binding domain-like"/>
    <property type="match status" value="1"/>
</dbReference>
<feature type="region of interest" description="Disordered" evidence="1">
    <location>
        <begin position="34"/>
        <end position="210"/>
    </location>
</feature>
<keyword evidence="2" id="KW-0812">Transmembrane</keyword>
<reference evidence="3" key="1">
    <citation type="journal article" date="2014" name="Int. J. Syst. Evol. Microbiol.">
        <title>Complete genome sequence of Corynebacterium casei LMG S-19264T (=DSM 44701T), isolated from a smear-ripened cheese.</title>
        <authorList>
            <consortium name="US DOE Joint Genome Institute (JGI-PGF)"/>
            <person name="Walter F."/>
            <person name="Albersmeier A."/>
            <person name="Kalinowski J."/>
            <person name="Ruckert C."/>
        </authorList>
    </citation>
    <scope>NUCLEOTIDE SEQUENCE</scope>
    <source>
        <strain evidence="3">JCM 3302</strain>
    </source>
</reference>
<evidence type="ECO:0000256" key="2">
    <source>
        <dbReference type="SAM" id="Phobius"/>
    </source>
</evidence>
<dbReference type="PANTHER" id="PTHR42746:SF2">
    <property type="entry name" value="DIADENOSINE 5',5'''-P1,P4-TETRAPHOSPHATE PHOSPHORYLASE 2-RELATED"/>
    <property type="match status" value="1"/>
</dbReference>
<reference evidence="3" key="2">
    <citation type="submission" date="2020-09" db="EMBL/GenBank/DDBJ databases">
        <authorList>
            <person name="Sun Q."/>
            <person name="Ohkuma M."/>
        </authorList>
    </citation>
    <scope>NUCLEOTIDE SEQUENCE</scope>
    <source>
        <strain evidence="3">JCM 3302</strain>
    </source>
</reference>
<sequence length="457" mass="47728">MTTTQNCAECGTRAEPGQSFCEACGAVLSWGERERAAAAAARGGAGTSHATPGASAAASDVRAVDAVGGSGAVGAVGGDPGETPPAASPVEPAASASPDSSDSSPNRGGGSASPAPSRPVGPGDAFPGLTGILASDDTAPTVPVAPARPASDTGEAEGMTTRARRLLVPVGDPEPRSEEPASVAPVLPGRPIPQRPQAVRAPGEEAGAQGGIPCPWCATPNRPDRHFCVRCALPMAGDEQVAWRLPWWRRILARGDREAPWAGERPRLRRAFDHILGWVGAAVVLILLIVLVVNIPKGVQATRDHFAKRAPVSPDRWAASRSYPAHAPELAFDRISNTWWGPGVSQSGQGQWLEARFDQPTRLLDLVITPGESPRADKISQSALPHRIEARITRPSGKTETRDITLDQGAGPQPRAFRVGEVIAVRFTIESSYGISAQKQVAVAEIEFFGPSHSGRT</sequence>
<keyword evidence="2" id="KW-1133">Transmembrane helix</keyword>
<gene>
    <name evidence="3" type="ORF">GCM10014715_84250</name>
</gene>
<dbReference type="PANTHER" id="PTHR42746">
    <property type="entry name" value="DIADENOSINE 5',5'''-P1,P4-TETRAPHOSPHATE PHOSPHORYLASE"/>
    <property type="match status" value="1"/>
</dbReference>
<feature type="compositionally biased region" description="Low complexity" evidence="1">
    <location>
        <begin position="138"/>
        <end position="150"/>
    </location>
</feature>
<protein>
    <submittedName>
        <fullName evidence="3">Zinc ribbon domain-containing protein</fullName>
    </submittedName>
</protein>
<dbReference type="EMBL" id="BNBC01000073">
    <property type="protein sequence ID" value="GHF16123.1"/>
    <property type="molecule type" value="Genomic_DNA"/>
</dbReference>
<dbReference type="Gene3D" id="2.60.120.260">
    <property type="entry name" value="Galactose-binding domain-like"/>
    <property type="match status" value="1"/>
</dbReference>
<organism evidence="3 4">
    <name type="scientific">Streptomyces spiralis</name>
    <dbReference type="NCBI Taxonomy" id="66376"/>
    <lineage>
        <taxon>Bacteria</taxon>
        <taxon>Bacillati</taxon>
        <taxon>Actinomycetota</taxon>
        <taxon>Actinomycetes</taxon>
        <taxon>Kitasatosporales</taxon>
        <taxon>Streptomycetaceae</taxon>
        <taxon>Streptomyces</taxon>
    </lineage>
</organism>